<organism evidence="3">
    <name type="scientific">Selaginella moellendorffii</name>
    <name type="common">Spikemoss</name>
    <dbReference type="NCBI Taxonomy" id="88036"/>
    <lineage>
        <taxon>Eukaryota</taxon>
        <taxon>Viridiplantae</taxon>
        <taxon>Streptophyta</taxon>
        <taxon>Embryophyta</taxon>
        <taxon>Tracheophyta</taxon>
        <taxon>Lycopodiopsida</taxon>
        <taxon>Selaginellales</taxon>
        <taxon>Selaginellaceae</taxon>
        <taxon>Selaginella</taxon>
    </lineage>
</organism>
<feature type="compositionally biased region" description="Basic and acidic residues" evidence="1">
    <location>
        <begin position="9"/>
        <end position="19"/>
    </location>
</feature>
<gene>
    <name evidence="2" type="ORF">SELMODRAFT_413366</name>
</gene>
<dbReference type="PANTHER" id="PTHR34659:SF1">
    <property type="entry name" value="PROTEIN EGT2"/>
    <property type="match status" value="1"/>
</dbReference>
<name>D8RP81_SELML</name>
<evidence type="ECO:0000256" key="1">
    <source>
        <dbReference type="SAM" id="MobiDB-lite"/>
    </source>
</evidence>
<feature type="region of interest" description="Disordered" evidence="1">
    <location>
        <begin position="234"/>
        <end position="253"/>
    </location>
</feature>
<keyword evidence="3" id="KW-1185">Reference proteome</keyword>
<proteinExistence type="predicted"/>
<dbReference type="HOGENOM" id="CLU_096248_0_0_1"/>
<dbReference type="Gramene" id="EFJ26214">
    <property type="protein sequence ID" value="EFJ26214"/>
    <property type="gene ID" value="SELMODRAFT_413366"/>
</dbReference>
<evidence type="ECO:0000313" key="2">
    <source>
        <dbReference type="EMBL" id="EFJ26214.1"/>
    </source>
</evidence>
<dbReference type="PANTHER" id="PTHR34659">
    <property type="entry name" value="BNAA05G11610D PROTEIN"/>
    <property type="match status" value="1"/>
</dbReference>
<dbReference type="InParanoid" id="D8RP81"/>
<dbReference type="KEGG" id="smo:SELMODRAFT_413366"/>
<protein>
    <submittedName>
        <fullName evidence="2">Uncharacterized protein</fullName>
    </submittedName>
</protein>
<dbReference type="Proteomes" id="UP000001514">
    <property type="component" value="Unassembled WGS sequence"/>
</dbReference>
<sequence>MTAARQHVRGLDGHIDGRPAGDNSRPPESSSLRQSDRGNLGATSGNAIGGRMYQKPEADETLAPSKEASFMDRMYMKIEAICVEADKNPSLLFQEAGKYFETQVSTAGATMRKVCSELIRDLLPAEDECKHVDKCQCRCEASKKKAAVKQEDSQTQAETGGVSQGGDAQLHQTHGPEIEEPEIEELAETQAQTTSSGSQAEESDTVVEAGDQVAQWYITDEYKKSSGIVENWDSSATAVTNPKEESDSEWEIL</sequence>
<dbReference type="AlphaFoldDB" id="D8RP81"/>
<accession>D8RP81</accession>
<dbReference type="EMBL" id="GL377585">
    <property type="protein sequence ID" value="EFJ26214.1"/>
    <property type="molecule type" value="Genomic_DNA"/>
</dbReference>
<feature type="region of interest" description="Disordered" evidence="1">
    <location>
        <begin position="1"/>
        <end position="65"/>
    </location>
</feature>
<reference evidence="2 3" key="1">
    <citation type="journal article" date="2011" name="Science">
        <title>The Selaginella genome identifies genetic changes associated with the evolution of vascular plants.</title>
        <authorList>
            <person name="Banks J.A."/>
            <person name="Nishiyama T."/>
            <person name="Hasebe M."/>
            <person name="Bowman J.L."/>
            <person name="Gribskov M."/>
            <person name="dePamphilis C."/>
            <person name="Albert V.A."/>
            <person name="Aono N."/>
            <person name="Aoyama T."/>
            <person name="Ambrose B.A."/>
            <person name="Ashton N.W."/>
            <person name="Axtell M.J."/>
            <person name="Barker E."/>
            <person name="Barker M.S."/>
            <person name="Bennetzen J.L."/>
            <person name="Bonawitz N.D."/>
            <person name="Chapple C."/>
            <person name="Cheng C."/>
            <person name="Correa L.G."/>
            <person name="Dacre M."/>
            <person name="DeBarry J."/>
            <person name="Dreyer I."/>
            <person name="Elias M."/>
            <person name="Engstrom E.M."/>
            <person name="Estelle M."/>
            <person name="Feng L."/>
            <person name="Finet C."/>
            <person name="Floyd S.K."/>
            <person name="Frommer W.B."/>
            <person name="Fujita T."/>
            <person name="Gramzow L."/>
            <person name="Gutensohn M."/>
            <person name="Harholt J."/>
            <person name="Hattori M."/>
            <person name="Heyl A."/>
            <person name="Hirai T."/>
            <person name="Hiwatashi Y."/>
            <person name="Ishikawa M."/>
            <person name="Iwata M."/>
            <person name="Karol K.G."/>
            <person name="Koehler B."/>
            <person name="Kolukisaoglu U."/>
            <person name="Kubo M."/>
            <person name="Kurata T."/>
            <person name="Lalonde S."/>
            <person name="Li K."/>
            <person name="Li Y."/>
            <person name="Litt A."/>
            <person name="Lyons E."/>
            <person name="Manning G."/>
            <person name="Maruyama T."/>
            <person name="Michael T.P."/>
            <person name="Mikami K."/>
            <person name="Miyazaki S."/>
            <person name="Morinaga S."/>
            <person name="Murata T."/>
            <person name="Mueller-Roeber B."/>
            <person name="Nelson D.R."/>
            <person name="Obara M."/>
            <person name="Oguri Y."/>
            <person name="Olmstead R.G."/>
            <person name="Onodera N."/>
            <person name="Petersen B.L."/>
            <person name="Pils B."/>
            <person name="Prigge M."/>
            <person name="Rensing S.A."/>
            <person name="Riano-Pachon D.M."/>
            <person name="Roberts A.W."/>
            <person name="Sato Y."/>
            <person name="Scheller H.V."/>
            <person name="Schulz B."/>
            <person name="Schulz C."/>
            <person name="Shakirov E.V."/>
            <person name="Shibagaki N."/>
            <person name="Shinohara N."/>
            <person name="Shippen D.E."/>
            <person name="Soerensen I."/>
            <person name="Sotooka R."/>
            <person name="Sugimoto N."/>
            <person name="Sugita M."/>
            <person name="Sumikawa N."/>
            <person name="Tanurdzic M."/>
            <person name="Theissen G."/>
            <person name="Ulvskov P."/>
            <person name="Wakazuki S."/>
            <person name="Weng J.K."/>
            <person name="Willats W.W."/>
            <person name="Wipf D."/>
            <person name="Wolf P.G."/>
            <person name="Yang L."/>
            <person name="Zimmer A.D."/>
            <person name="Zhu Q."/>
            <person name="Mitros T."/>
            <person name="Hellsten U."/>
            <person name="Loque D."/>
            <person name="Otillar R."/>
            <person name="Salamov A."/>
            <person name="Schmutz J."/>
            <person name="Shapiro H."/>
            <person name="Lindquist E."/>
            <person name="Lucas S."/>
            <person name="Rokhsar D."/>
            <person name="Grigoriev I.V."/>
        </authorList>
    </citation>
    <scope>NUCLEOTIDE SEQUENCE [LARGE SCALE GENOMIC DNA]</scope>
</reference>
<evidence type="ECO:0000313" key="3">
    <source>
        <dbReference type="Proteomes" id="UP000001514"/>
    </source>
</evidence>
<feature type="region of interest" description="Disordered" evidence="1">
    <location>
        <begin position="146"/>
        <end position="208"/>
    </location>
</feature>
<feature type="compositionally biased region" description="Acidic residues" evidence="1">
    <location>
        <begin position="178"/>
        <end position="187"/>
    </location>
</feature>
<dbReference type="InterPro" id="IPR053273">
    <property type="entry name" value="CST_Regulator"/>
</dbReference>
<feature type="compositionally biased region" description="Polar residues" evidence="1">
    <location>
        <begin position="189"/>
        <end position="200"/>
    </location>
</feature>